<dbReference type="AlphaFoldDB" id="A0AAW4ZVX9"/>
<reference evidence="3" key="1">
    <citation type="submission" date="2019-11" db="EMBL/GenBank/DDBJ databases">
        <title>Comparative genomics of photobacteria reveal adaptation to distinct habitats.</title>
        <authorList>
            <person name="Fuertes-Perez S."/>
            <person name="Hilgarth M."/>
            <person name="Vogel R.F."/>
        </authorList>
    </citation>
    <scope>NUCLEOTIDE SEQUENCE</scope>
    <source>
        <strain evidence="3">TMW2.2145</strain>
    </source>
</reference>
<protein>
    <recommendedName>
        <fullName evidence="2">MobA/VirD2-like nuclease domain-containing protein</fullName>
    </recommendedName>
</protein>
<dbReference type="Pfam" id="PF03432">
    <property type="entry name" value="Relaxase"/>
    <property type="match status" value="1"/>
</dbReference>
<sequence>MAIAKLLHEGATIKQLKNVIRYNTVAKEYLNSPDNPRLLQVLSNLGIIDISDPQAYQDFMDMFVEEIKLNKSQSTNQRQNKLYAHEVISFEDNDNARFSQNELAKISIELLSHLYDMQNTPYLIYPQQDSGRLHFHFIRGQHSSNGVYQRVKNSKRKMRVACEAIERKYQLTLTGNNVSNEIRPANDPMAKVVKNCQLEAKYQHLKKLSAAKGQDTPLTKIKRKSYDLLMEESYQSEAEMAEHTVYKQVKQSLSEKTQVNQKLETVKQTIFNLYKSTNDEVDFIEQLDKKKITVEILKHAKSGKNKGIVFHYQGETMSGGKISSSMTLGKIKTRFPNFIHTLEKPPSLRATFKQQRKMLDFQIANINRYYKQKRNNTNGDILIYFGKKNIDARPYNYNIVLSSDKSSIRFGSSTNTYDLTLSINVALENGWQGATLTRPSPAFLKKMMKAAYEQDPKLLFFVQPDTDNQLSYADLKEIKSPLTIDELKTALTNQLINQTDIATVQQDLIKKLELDKNNHANLGYANALKSGFVLAQLEKKTAEQLTHYYHHHSFQPINEKTISTTANNPVHIKTRASFLEDIKKEIKTARYTSLHKSSNGKDKSSKNNLRYR</sequence>
<name>A0AAW4ZVX9_PHOPO</name>
<dbReference type="Proteomes" id="UP000813876">
    <property type="component" value="Unassembled WGS sequence"/>
</dbReference>
<organism evidence="3 4">
    <name type="scientific">Photobacterium phosphoreum</name>
    <dbReference type="NCBI Taxonomy" id="659"/>
    <lineage>
        <taxon>Bacteria</taxon>
        <taxon>Pseudomonadati</taxon>
        <taxon>Pseudomonadota</taxon>
        <taxon>Gammaproteobacteria</taxon>
        <taxon>Vibrionales</taxon>
        <taxon>Vibrionaceae</taxon>
        <taxon>Photobacterium</taxon>
    </lineage>
</organism>
<comment type="caution">
    <text evidence="3">The sequence shown here is derived from an EMBL/GenBank/DDBJ whole genome shotgun (WGS) entry which is preliminary data.</text>
</comment>
<accession>A0AAW4ZVX9</accession>
<dbReference type="RefSeq" id="WP_232580880.1">
    <property type="nucleotide sequence ID" value="NZ_WMCP01000004.1"/>
</dbReference>
<dbReference type="InterPro" id="IPR005094">
    <property type="entry name" value="Endonuclease_MobA/VirD2"/>
</dbReference>
<evidence type="ECO:0000259" key="2">
    <source>
        <dbReference type="Pfam" id="PF03432"/>
    </source>
</evidence>
<proteinExistence type="predicted"/>
<evidence type="ECO:0000313" key="3">
    <source>
        <dbReference type="EMBL" id="MCF2301224.1"/>
    </source>
</evidence>
<dbReference type="EMBL" id="WMCP01000004">
    <property type="protein sequence ID" value="MCF2301224.1"/>
    <property type="molecule type" value="Genomic_DNA"/>
</dbReference>
<evidence type="ECO:0000256" key="1">
    <source>
        <dbReference type="SAM" id="MobiDB-lite"/>
    </source>
</evidence>
<gene>
    <name evidence="3" type="ORF">GLP33_05705</name>
</gene>
<evidence type="ECO:0000313" key="4">
    <source>
        <dbReference type="Proteomes" id="UP000813876"/>
    </source>
</evidence>
<feature type="domain" description="MobA/VirD2-like nuclease" evidence="2">
    <location>
        <begin position="62"/>
        <end position="171"/>
    </location>
</feature>
<feature type="region of interest" description="Disordered" evidence="1">
    <location>
        <begin position="593"/>
        <end position="612"/>
    </location>
</feature>